<proteinExistence type="inferred from homology"/>
<dbReference type="SUPFAM" id="SSF53383">
    <property type="entry name" value="PLP-dependent transferases"/>
    <property type="match status" value="1"/>
</dbReference>
<dbReference type="PRINTS" id="PR00035">
    <property type="entry name" value="HTHGNTR"/>
</dbReference>
<feature type="domain" description="HTH gntR-type" evidence="7">
    <location>
        <begin position="47"/>
        <end position="116"/>
    </location>
</feature>
<keyword evidence="8" id="KW-0032">Aminotransferase</keyword>
<dbReference type="PROSITE" id="PS50949">
    <property type="entry name" value="HTH_GNTR"/>
    <property type="match status" value="1"/>
</dbReference>
<dbReference type="Gene3D" id="1.10.10.10">
    <property type="entry name" value="Winged helix-like DNA-binding domain superfamily/Winged helix DNA-binding domain"/>
    <property type="match status" value="1"/>
</dbReference>
<keyword evidence="3" id="KW-0805">Transcription regulation</keyword>
<keyword evidence="2" id="KW-0663">Pyridoxal phosphate</keyword>
<feature type="region of interest" description="Disordered" evidence="6">
    <location>
        <begin position="123"/>
        <end position="164"/>
    </location>
</feature>
<dbReference type="GO" id="GO:0003677">
    <property type="term" value="F:DNA binding"/>
    <property type="evidence" value="ECO:0007669"/>
    <property type="project" value="UniProtKB-KW"/>
</dbReference>
<dbReference type="InterPro" id="IPR000524">
    <property type="entry name" value="Tscrpt_reg_HTH_GntR"/>
</dbReference>
<dbReference type="InterPro" id="IPR015421">
    <property type="entry name" value="PyrdxlP-dep_Trfase_major"/>
</dbReference>
<dbReference type="InterPro" id="IPR004839">
    <property type="entry name" value="Aminotransferase_I/II_large"/>
</dbReference>
<protein>
    <submittedName>
        <fullName evidence="8">GntR family transcriptional regulator / MocR family aminotransferase</fullName>
    </submittedName>
</protein>
<evidence type="ECO:0000256" key="3">
    <source>
        <dbReference type="ARBA" id="ARBA00023015"/>
    </source>
</evidence>
<dbReference type="EMBL" id="FPBD01000002">
    <property type="protein sequence ID" value="SFT61478.1"/>
    <property type="molecule type" value="Genomic_DNA"/>
</dbReference>
<dbReference type="AlphaFoldDB" id="A0A1I6ZFM8"/>
<dbReference type="GO" id="GO:0008483">
    <property type="term" value="F:transaminase activity"/>
    <property type="evidence" value="ECO:0007669"/>
    <property type="project" value="UniProtKB-KW"/>
</dbReference>
<keyword evidence="9" id="KW-1185">Reference proteome</keyword>
<evidence type="ECO:0000259" key="7">
    <source>
        <dbReference type="PROSITE" id="PS50949"/>
    </source>
</evidence>
<organism evidence="8 9">
    <name type="scientific">Pseudovibrio denitrificans</name>
    <dbReference type="NCBI Taxonomy" id="258256"/>
    <lineage>
        <taxon>Bacteria</taxon>
        <taxon>Pseudomonadati</taxon>
        <taxon>Pseudomonadota</taxon>
        <taxon>Alphaproteobacteria</taxon>
        <taxon>Hyphomicrobiales</taxon>
        <taxon>Stappiaceae</taxon>
        <taxon>Pseudovibrio</taxon>
    </lineage>
</organism>
<dbReference type="GO" id="GO:0030170">
    <property type="term" value="F:pyridoxal phosphate binding"/>
    <property type="evidence" value="ECO:0007669"/>
    <property type="project" value="InterPro"/>
</dbReference>
<name>A0A1I6ZFM8_9HYPH</name>
<dbReference type="Pfam" id="PF00155">
    <property type="entry name" value="Aminotran_1_2"/>
    <property type="match status" value="1"/>
</dbReference>
<evidence type="ECO:0000256" key="2">
    <source>
        <dbReference type="ARBA" id="ARBA00022898"/>
    </source>
</evidence>
<evidence type="ECO:0000313" key="9">
    <source>
        <dbReference type="Proteomes" id="UP000183371"/>
    </source>
</evidence>
<dbReference type="InterPro" id="IPR051446">
    <property type="entry name" value="HTH_trans_reg/aminotransferase"/>
</dbReference>
<dbReference type="Gene3D" id="3.40.640.10">
    <property type="entry name" value="Type I PLP-dependent aspartate aminotransferase-like (Major domain)"/>
    <property type="match status" value="1"/>
</dbReference>
<evidence type="ECO:0000256" key="1">
    <source>
        <dbReference type="ARBA" id="ARBA00005384"/>
    </source>
</evidence>
<evidence type="ECO:0000256" key="4">
    <source>
        <dbReference type="ARBA" id="ARBA00023125"/>
    </source>
</evidence>
<evidence type="ECO:0000256" key="5">
    <source>
        <dbReference type="ARBA" id="ARBA00023163"/>
    </source>
</evidence>
<accession>A0A1I6ZFM8</accession>
<reference evidence="9" key="1">
    <citation type="submission" date="2016-10" db="EMBL/GenBank/DDBJ databases">
        <authorList>
            <person name="Varghese N."/>
            <person name="Submissions S."/>
        </authorList>
    </citation>
    <scope>NUCLEOTIDE SEQUENCE [LARGE SCALE GENOMIC DNA]</scope>
    <source>
        <strain evidence="9">DSM 17465</strain>
    </source>
</reference>
<keyword evidence="5" id="KW-0804">Transcription</keyword>
<evidence type="ECO:0000313" key="8">
    <source>
        <dbReference type="EMBL" id="SFT61478.1"/>
    </source>
</evidence>
<evidence type="ECO:0000256" key="6">
    <source>
        <dbReference type="SAM" id="MobiDB-lite"/>
    </source>
</evidence>
<dbReference type="CDD" id="cd07377">
    <property type="entry name" value="WHTH_GntR"/>
    <property type="match status" value="1"/>
</dbReference>
<dbReference type="InterPro" id="IPR015424">
    <property type="entry name" value="PyrdxlP-dep_Trfase"/>
</dbReference>
<dbReference type="SUPFAM" id="SSF46785">
    <property type="entry name" value="Winged helix' DNA-binding domain"/>
    <property type="match status" value="1"/>
</dbReference>
<dbReference type="CDD" id="cd00609">
    <property type="entry name" value="AAT_like"/>
    <property type="match status" value="1"/>
</dbReference>
<keyword evidence="8" id="KW-0808">Transferase</keyword>
<dbReference type="PANTHER" id="PTHR46577:SF1">
    <property type="entry name" value="HTH-TYPE TRANSCRIPTIONAL REGULATORY PROTEIN GABR"/>
    <property type="match status" value="1"/>
</dbReference>
<dbReference type="InterPro" id="IPR036390">
    <property type="entry name" value="WH_DNA-bd_sf"/>
</dbReference>
<comment type="similarity">
    <text evidence="1">In the C-terminal section; belongs to the class-I pyridoxal-phosphate-dependent aminotransferase family.</text>
</comment>
<dbReference type="InterPro" id="IPR036388">
    <property type="entry name" value="WH-like_DNA-bd_sf"/>
</dbReference>
<sequence>MPPLRGEEALCFYVFSVKLVPLVDPLNLILGCQLFEYVVIINREVSTPLSSQIYQQYREAILKRRIPEGERLPSSRQLAVSLSVSRNTVNTAYDLLRSEGLVDVRSGARPEVVALPEVEGAAAEGSVRETAPPLSSRGQRFARNHRYTSPDGRGSSMQPGEPSRALFPKEQWARSLRRAARLLNGNALGYEHTSGLPELQRVLAQYLAQERGVVCSPEQVLAFPTTQSALSLMSQCFSEEGDVALLEEPGYLGARSAFVAAGLNVRALSEIEQIKRASLIYVTPSHQYPTGRRMEMGERLTLLKQANERGAVILEDDYDSEFLFEGRPIAALQGLSDRHSVIYIGTSAKSLMPGIRLAYAVVPKEHVEGLELAQRASGALTNVHVQMAFADFIESGHFRAHLNKIRSAYHENGVALCQLISERFGNQVGVSMPTGGLQTCFYLPETCDDVAVADVMNKKGFGVNPLSVFYLGKPKRGLIVGFAEANEKLREGFVRTLEMALEMTGDRVQA</sequence>
<keyword evidence="4" id="KW-0238">DNA-binding</keyword>
<dbReference type="SMART" id="SM00345">
    <property type="entry name" value="HTH_GNTR"/>
    <property type="match status" value="1"/>
</dbReference>
<dbReference type="GO" id="GO:0003700">
    <property type="term" value="F:DNA-binding transcription factor activity"/>
    <property type="evidence" value="ECO:0007669"/>
    <property type="project" value="InterPro"/>
</dbReference>
<gene>
    <name evidence="8" type="ORF">SAMN05444141_102307</name>
</gene>
<dbReference type="Pfam" id="PF00392">
    <property type="entry name" value="GntR"/>
    <property type="match status" value="1"/>
</dbReference>
<dbReference type="Proteomes" id="UP000183371">
    <property type="component" value="Unassembled WGS sequence"/>
</dbReference>
<dbReference type="PANTHER" id="PTHR46577">
    <property type="entry name" value="HTH-TYPE TRANSCRIPTIONAL REGULATORY PROTEIN GABR"/>
    <property type="match status" value="1"/>
</dbReference>